<dbReference type="Proteomes" id="UP000294929">
    <property type="component" value="Unassembled WGS sequence"/>
</dbReference>
<dbReference type="RefSeq" id="WP_064859222.1">
    <property type="nucleotide sequence ID" value="NZ_LZSF01000134.1"/>
</dbReference>
<dbReference type="AlphaFoldDB" id="A0A1A0MQ11"/>
<name>A0A1A0MQ11_MYCMU</name>
<accession>A0A1A0MQ11</accession>
<evidence type="ECO:0000313" key="5">
    <source>
        <dbReference type="Proteomes" id="UP000294929"/>
    </source>
</evidence>
<feature type="region of interest" description="Disordered" evidence="1">
    <location>
        <begin position="207"/>
        <end position="233"/>
    </location>
</feature>
<proteinExistence type="predicted"/>
<evidence type="ECO:0000313" key="4">
    <source>
        <dbReference type="Proteomes" id="UP000093962"/>
    </source>
</evidence>
<comment type="caution">
    <text evidence="2">The sequence shown here is derived from an EMBL/GenBank/DDBJ whole genome shotgun (WGS) entry which is preliminary data.</text>
</comment>
<gene>
    <name evidence="2" type="ORF">A5642_21770</name>
    <name evidence="3" type="ORF">EUA03_04055</name>
</gene>
<dbReference type="Proteomes" id="UP000093962">
    <property type="component" value="Unassembled WGS sequence"/>
</dbReference>
<evidence type="ECO:0000256" key="1">
    <source>
        <dbReference type="SAM" id="MobiDB-lite"/>
    </source>
</evidence>
<reference evidence="2 4" key="1">
    <citation type="submission" date="2016-06" db="EMBL/GenBank/DDBJ databases">
        <authorList>
            <person name="Kjaerup R.B."/>
            <person name="Dalgaard T.S."/>
            <person name="Juul-Madsen H.R."/>
        </authorList>
    </citation>
    <scope>NUCLEOTIDE SEQUENCE [LARGE SCALE GENOMIC DNA]</scope>
    <source>
        <strain evidence="2 4">1199456.5</strain>
    </source>
</reference>
<organism evidence="2 4">
    <name type="scientific">Mycolicibacterium mucogenicum</name>
    <name type="common">Mycobacterium mucogenicum</name>
    <dbReference type="NCBI Taxonomy" id="56689"/>
    <lineage>
        <taxon>Bacteria</taxon>
        <taxon>Bacillati</taxon>
        <taxon>Actinomycetota</taxon>
        <taxon>Actinomycetes</taxon>
        <taxon>Mycobacteriales</taxon>
        <taxon>Mycobacteriaceae</taxon>
        <taxon>Mycolicibacterium</taxon>
    </lineage>
</organism>
<feature type="compositionally biased region" description="Basic and acidic residues" evidence="1">
    <location>
        <begin position="223"/>
        <end position="233"/>
    </location>
</feature>
<evidence type="ECO:0000313" key="2">
    <source>
        <dbReference type="EMBL" id="OBA86873.1"/>
    </source>
</evidence>
<sequence>MTALIEEPGPHRRAVSRKEATRVLRQVSVGIGAILLAAVDDWNALSQRHSAHLRTTMHSLGRGAYVAAMTAACTDVWLGTHGMHPPGHLVSKPYGWPLVSSHGKTYMAIHHNEMAPTNANRKAFCDQDSQTLGLIGDPTHCEFTWEYDPSTDVHVRRIWVSAPGVEWDRFEVPMARVQRQLTGWRKRTIKWLPGELPAADAVIAPLPARDDRERLQPGIEVRPPQRGDTGDAR</sequence>
<evidence type="ECO:0000313" key="3">
    <source>
        <dbReference type="EMBL" id="TDK92311.1"/>
    </source>
</evidence>
<dbReference type="EMBL" id="SDLO01000003">
    <property type="protein sequence ID" value="TDK92311.1"/>
    <property type="molecule type" value="Genomic_DNA"/>
</dbReference>
<reference evidence="3 5" key="2">
    <citation type="submission" date="2019-01" db="EMBL/GenBank/DDBJ databases">
        <title>High-quality-draft genome sequences of five non-tuberculosis mycobacteriaceae isolated from a nosocomial environment.</title>
        <authorList>
            <person name="Tiago I."/>
            <person name="Alarico S."/>
            <person name="Pereira S.G."/>
            <person name="Coelho C."/>
            <person name="Maranha A."/>
            <person name="Empadinhas N."/>
        </authorList>
    </citation>
    <scope>NUCLEOTIDE SEQUENCE [LARGE SCALE GENOMIC DNA]</scope>
    <source>
        <strain evidence="3 5">24AIII</strain>
    </source>
</reference>
<dbReference type="EMBL" id="LZSF01000134">
    <property type="protein sequence ID" value="OBA86873.1"/>
    <property type="molecule type" value="Genomic_DNA"/>
</dbReference>
<protein>
    <submittedName>
        <fullName evidence="2">Uncharacterized protein</fullName>
    </submittedName>
</protein>
<dbReference type="OrthoDB" id="4702815at2"/>